<gene>
    <name evidence="5" type="ORF">JRQ81_005507</name>
</gene>
<name>A0A9Q1B6T4_9SAUR</name>
<dbReference type="Proteomes" id="UP001142489">
    <property type="component" value="Unassembled WGS sequence"/>
</dbReference>
<dbReference type="PROSITE" id="PS01186">
    <property type="entry name" value="EGF_2"/>
    <property type="match status" value="1"/>
</dbReference>
<comment type="caution">
    <text evidence="5">The sequence shown here is derived from an EMBL/GenBank/DDBJ whole genome shotgun (WGS) entry which is preliminary data.</text>
</comment>
<dbReference type="GO" id="GO:0045669">
    <property type="term" value="P:positive regulation of osteoblast differentiation"/>
    <property type="evidence" value="ECO:0007669"/>
    <property type="project" value="TreeGrafter"/>
</dbReference>
<dbReference type="PROSITE" id="PS00022">
    <property type="entry name" value="EGF_1"/>
    <property type="match status" value="1"/>
</dbReference>
<dbReference type="PANTHER" id="PTHR15926">
    <property type="entry name" value="ALL-TRANS RETINOIC ACID-INDUCED DIFFERENTIATION FACTOR"/>
    <property type="match status" value="1"/>
</dbReference>
<evidence type="ECO:0000259" key="4">
    <source>
        <dbReference type="PROSITE" id="PS01186"/>
    </source>
</evidence>
<dbReference type="SUPFAM" id="SSF52058">
    <property type="entry name" value="L domain-like"/>
    <property type="match status" value="1"/>
</dbReference>
<evidence type="ECO:0000256" key="1">
    <source>
        <dbReference type="SAM" id="Phobius"/>
    </source>
</evidence>
<dbReference type="Gene3D" id="3.80.10.10">
    <property type="entry name" value="Ribonuclease Inhibitor"/>
    <property type="match status" value="1"/>
</dbReference>
<dbReference type="PANTHER" id="PTHR15926:SF1">
    <property type="entry name" value="ALL-TRANS RETINOIC ACID-INDUCED DIFFERENTIATION FACTOR"/>
    <property type="match status" value="1"/>
</dbReference>
<organism evidence="5 6">
    <name type="scientific">Phrynocephalus forsythii</name>
    <dbReference type="NCBI Taxonomy" id="171643"/>
    <lineage>
        <taxon>Eukaryota</taxon>
        <taxon>Metazoa</taxon>
        <taxon>Chordata</taxon>
        <taxon>Craniata</taxon>
        <taxon>Vertebrata</taxon>
        <taxon>Euteleostomi</taxon>
        <taxon>Lepidosauria</taxon>
        <taxon>Squamata</taxon>
        <taxon>Bifurcata</taxon>
        <taxon>Unidentata</taxon>
        <taxon>Episquamata</taxon>
        <taxon>Toxicofera</taxon>
        <taxon>Iguania</taxon>
        <taxon>Acrodonta</taxon>
        <taxon>Agamidae</taxon>
        <taxon>Agaminae</taxon>
        <taxon>Phrynocephalus</taxon>
    </lineage>
</organism>
<dbReference type="InterPro" id="IPR042350">
    <property type="entry name" value="ATRAID"/>
</dbReference>
<keyword evidence="1" id="KW-0472">Membrane</keyword>
<dbReference type="AlphaFoldDB" id="A0A9Q1B6T4"/>
<feature type="chain" id="PRO_5040497597" description="EGF-like domain-containing protein" evidence="2">
    <location>
        <begin position="35"/>
        <end position="251"/>
    </location>
</feature>
<dbReference type="OrthoDB" id="9989713at2759"/>
<keyword evidence="2" id="KW-0732">Signal</keyword>
<sequence>MASPVRLPGPPALPPMLMLLVGALLLAARGGGDAAAEQALPGATAPSPPPPGQVCGEGCCVRPAPEGSAVAAFCRNRTGATLRGRCCLERETVLGLDLGNCSLTTLCSSFHEASTAVIIDLTSNPLLHLPGEAFRGFTQLQTLALPQHLDCPGGNEGWESVSIRGSSRSCQGPRNPCNGSAGLVWLCPEASRCTPDGPGLSQCLCMSPFHGYKCLRQGSFPYLLFFGTLGAITAALSIVLWATQRRKAKTS</sequence>
<dbReference type="EMBL" id="JAPFRF010000002">
    <property type="protein sequence ID" value="KAJ7341426.1"/>
    <property type="molecule type" value="Genomic_DNA"/>
</dbReference>
<reference evidence="5" key="1">
    <citation type="journal article" date="2023" name="DNA Res.">
        <title>Chromosome-level genome assembly of Phrynocephalus forsythii using third-generation DNA sequencing and Hi-C analysis.</title>
        <authorList>
            <person name="Qi Y."/>
            <person name="Zhao W."/>
            <person name="Zhao Y."/>
            <person name="Niu C."/>
            <person name="Cao S."/>
            <person name="Zhang Y."/>
        </authorList>
    </citation>
    <scope>NUCLEOTIDE SEQUENCE</scope>
    <source>
        <tissue evidence="5">Muscle</tissue>
    </source>
</reference>
<dbReference type="InterPro" id="IPR000742">
    <property type="entry name" value="EGF"/>
</dbReference>
<feature type="signal peptide" evidence="2">
    <location>
        <begin position="1"/>
        <end position="34"/>
    </location>
</feature>
<proteinExistence type="predicted"/>
<evidence type="ECO:0000256" key="2">
    <source>
        <dbReference type="SAM" id="SignalP"/>
    </source>
</evidence>
<accession>A0A9Q1B6T4</accession>
<evidence type="ECO:0000313" key="5">
    <source>
        <dbReference type="EMBL" id="KAJ7341426.1"/>
    </source>
</evidence>
<feature type="domain" description="EGF-like" evidence="3 4">
    <location>
        <begin position="203"/>
        <end position="214"/>
    </location>
</feature>
<protein>
    <recommendedName>
        <fullName evidence="3 4">EGF-like domain-containing protein</fullName>
    </recommendedName>
</protein>
<feature type="transmembrane region" description="Helical" evidence="1">
    <location>
        <begin position="222"/>
        <end position="242"/>
    </location>
</feature>
<keyword evidence="6" id="KW-1185">Reference proteome</keyword>
<evidence type="ECO:0000259" key="3">
    <source>
        <dbReference type="PROSITE" id="PS00022"/>
    </source>
</evidence>
<keyword evidence="1" id="KW-1133">Transmembrane helix</keyword>
<keyword evidence="1" id="KW-0812">Transmembrane</keyword>
<evidence type="ECO:0000313" key="6">
    <source>
        <dbReference type="Proteomes" id="UP001142489"/>
    </source>
</evidence>
<dbReference type="InterPro" id="IPR032675">
    <property type="entry name" value="LRR_dom_sf"/>
</dbReference>